<dbReference type="InterPro" id="IPR029063">
    <property type="entry name" value="SAM-dependent_MTases_sf"/>
</dbReference>
<dbReference type="PROSITE" id="PS01279">
    <property type="entry name" value="PCMT"/>
    <property type="match status" value="1"/>
</dbReference>
<comment type="subcellular location">
    <subcellularLocation>
        <location evidence="1">Cytoplasm</location>
    </subcellularLocation>
</comment>
<dbReference type="NCBIfam" id="TIGR04364">
    <property type="entry name" value="methyltran_FxLD"/>
    <property type="match status" value="1"/>
</dbReference>
<name>A0A7W7VKX1_9ACTN</name>
<dbReference type="RefSeq" id="WP_184712763.1">
    <property type="nucleotide sequence ID" value="NZ_JACHJP010000001.1"/>
</dbReference>
<dbReference type="Gene3D" id="3.40.50.150">
    <property type="entry name" value="Vaccinia Virus protein VP39"/>
    <property type="match status" value="1"/>
</dbReference>
<keyword evidence="6 12" id="KW-0489">Methyltransferase</keyword>
<dbReference type="GO" id="GO:0032259">
    <property type="term" value="P:methylation"/>
    <property type="evidence" value="ECO:0007669"/>
    <property type="project" value="UniProtKB-KW"/>
</dbReference>
<dbReference type="SUPFAM" id="SSF53335">
    <property type="entry name" value="S-adenosyl-L-methionine-dependent methyltransferases"/>
    <property type="match status" value="1"/>
</dbReference>
<dbReference type="EMBL" id="JACHJP010000001">
    <property type="protein sequence ID" value="MBB4914067.1"/>
    <property type="molecule type" value="Genomic_DNA"/>
</dbReference>
<evidence type="ECO:0000256" key="7">
    <source>
        <dbReference type="ARBA" id="ARBA00022679"/>
    </source>
</evidence>
<dbReference type="PANTHER" id="PTHR11579">
    <property type="entry name" value="PROTEIN-L-ISOASPARTATE O-METHYLTRANSFERASE"/>
    <property type="match status" value="1"/>
</dbReference>
<evidence type="ECO:0000313" key="13">
    <source>
        <dbReference type="Proteomes" id="UP000552644"/>
    </source>
</evidence>
<keyword evidence="8" id="KW-0949">S-adenosyl-L-methionine</keyword>
<evidence type="ECO:0000256" key="2">
    <source>
        <dbReference type="ARBA" id="ARBA00005369"/>
    </source>
</evidence>
<evidence type="ECO:0000313" key="12">
    <source>
        <dbReference type="EMBL" id="MBB4914067.1"/>
    </source>
</evidence>
<protein>
    <recommendedName>
        <fullName evidence="4">Protein-L-isoaspartate O-methyltransferase</fullName>
        <ecNumber evidence="3">2.1.1.77</ecNumber>
    </recommendedName>
    <alternativeName>
        <fullName evidence="11">L-isoaspartyl protein carboxyl methyltransferase</fullName>
    </alternativeName>
    <alternativeName>
        <fullName evidence="9">Protein L-isoaspartyl methyltransferase</fullName>
    </alternativeName>
    <alternativeName>
        <fullName evidence="10">Protein-beta-aspartate methyltransferase</fullName>
    </alternativeName>
</protein>
<dbReference type="Proteomes" id="UP000552644">
    <property type="component" value="Unassembled WGS sequence"/>
</dbReference>
<dbReference type="InterPro" id="IPR000682">
    <property type="entry name" value="PCMT"/>
</dbReference>
<comment type="similarity">
    <text evidence="2">Belongs to the methyltransferase superfamily. L-isoaspartyl/D-aspartyl protein methyltransferase family.</text>
</comment>
<keyword evidence="7 12" id="KW-0808">Transferase</keyword>
<dbReference type="GO" id="GO:0004719">
    <property type="term" value="F:protein-L-isoaspartate (D-aspartate) O-methyltransferase activity"/>
    <property type="evidence" value="ECO:0007669"/>
    <property type="project" value="UniProtKB-EC"/>
</dbReference>
<dbReference type="GO" id="GO:0005737">
    <property type="term" value="C:cytoplasm"/>
    <property type="evidence" value="ECO:0007669"/>
    <property type="project" value="UniProtKB-SubCell"/>
</dbReference>
<sequence length="402" mass="42668">MITETSADGLRKQMAEELAGYPSLVTDQILAAVRAVPRHLFVPGVPLAEAYSLDTVITHRDERGVALSSSTGLTTMAGMLKQLDVHPGHRVLEIGAGTGFNAGLLRHLVGPEGSVTTIDILEPAVVEARQHLAAAGLGDVTVVHGDGELGVPENGPYDRIIVTAGASDLPPAWAEQMAPGGRLVVPLRINGLTRAATFERPGGFWRSLDADECGFMPMRGPGQTDEHNLSLRGQTGVVVRTDGGQPLDAALLEGVLDGPTTERWTGAVSGDFANLDFWLAALPGFARVIVMGGGVAAGLVRPMYPWGAMGVVDGDTLAYLTMRSTTSGDAPPYEIGVCAYGPGRDNLVDRLAERVAAWNEEMNGTGDQLWIEVHPHDAEQVPDGMVHVMRRYNQIIVGREPI</sequence>
<dbReference type="PANTHER" id="PTHR11579:SF0">
    <property type="entry name" value="PROTEIN-L-ISOASPARTATE(D-ASPARTATE) O-METHYLTRANSFERASE"/>
    <property type="match status" value="1"/>
</dbReference>
<keyword evidence="5" id="KW-0963">Cytoplasm</keyword>
<evidence type="ECO:0000256" key="6">
    <source>
        <dbReference type="ARBA" id="ARBA00022603"/>
    </source>
</evidence>
<dbReference type="InterPro" id="IPR027573">
    <property type="entry name" value="Methyltran_FxLD"/>
</dbReference>
<evidence type="ECO:0000256" key="10">
    <source>
        <dbReference type="ARBA" id="ARBA00031323"/>
    </source>
</evidence>
<proteinExistence type="inferred from homology"/>
<dbReference type="AlphaFoldDB" id="A0A7W7VKX1"/>
<keyword evidence="13" id="KW-1185">Reference proteome</keyword>
<evidence type="ECO:0000256" key="11">
    <source>
        <dbReference type="ARBA" id="ARBA00031350"/>
    </source>
</evidence>
<evidence type="ECO:0000256" key="1">
    <source>
        <dbReference type="ARBA" id="ARBA00004496"/>
    </source>
</evidence>
<reference evidence="12 13" key="1">
    <citation type="submission" date="2020-08" db="EMBL/GenBank/DDBJ databases">
        <title>Genomic Encyclopedia of Type Strains, Phase III (KMG-III): the genomes of soil and plant-associated and newly described type strains.</title>
        <authorList>
            <person name="Whitman W."/>
        </authorList>
    </citation>
    <scope>NUCLEOTIDE SEQUENCE [LARGE SCALE GENOMIC DNA]</scope>
    <source>
        <strain evidence="12 13">CECT 8840</strain>
    </source>
</reference>
<evidence type="ECO:0000256" key="8">
    <source>
        <dbReference type="ARBA" id="ARBA00022691"/>
    </source>
</evidence>
<organism evidence="12 13">
    <name type="scientific">Streptosporangium saharense</name>
    <dbReference type="NCBI Taxonomy" id="1706840"/>
    <lineage>
        <taxon>Bacteria</taxon>
        <taxon>Bacillati</taxon>
        <taxon>Actinomycetota</taxon>
        <taxon>Actinomycetes</taxon>
        <taxon>Streptosporangiales</taxon>
        <taxon>Streptosporangiaceae</taxon>
        <taxon>Streptosporangium</taxon>
    </lineage>
</organism>
<gene>
    <name evidence="12" type="ORF">FHS44_001139</name>
</gene>
<evidence type="ECO:0000256" key="3">
    <source>
        <dbReference type="ARBA" id="ARBA00011890"/>
    </source>
</evidence>
<evidence type="ECO:0000256" key="5">
    <source>
        <dbReference type="ARBA" id="ARBA00022490"/>
    </source>
</evidence>
<dbReference type="Pfam" id="PF01135">
    <property type="entry name" value="PCMT"/>
    <property type="match status" value="1"/>
</dbReference>
<dbReference type="CDD" id="cd02440">
    <property type="entry name" value="AdoMet_MTases"/>
    <property type="match status" value="1"/>
</dbReference>
<evidence type="ECO:0000256" key="9">
    <source>
        <dbReference type="ARBA" id="ARBA00030757"/>
    </source>
</evidence>
<accession>A0A7W7VKX1</accession>
<evidence type="ECO:0000256" key="4">
    <source>
        <dbReference type="ARBA" id="ARBA00013346"/>
    </source>
</evidence>
<comment type="caution">
    <text evidence="12">The sequence shown here is derived from an EMBL/GenBank/DDBJ whole genome shotgun (WGS) entry which is preliminary data.</text>
</comment>
<dbReference type="EC" id="2.1.1.77" evidence="3"/>